<keyword evidence="2" id="KW-1133">Transmembrane helix</keyword>
<evidence type="ECO:0000256" key="2">
    <source>
        <dbReference type="SAM" id="Phobius"/>
    </source>
</evidence>
<reference evidence="3 4" key="1">
    <citation type="journal article" date="2015" name="Genome Announc.">
        <title>Draft genome sequence of a Halorubrum H3 strain isolated from the burlinskoye salt lake (Altai Krai, Russia).</title>
        <authorList>
            <person name="Rozanov A.S."/>
            <person name="Bryanskaya A.V."/>
            <person name="Malup T.K."/>
            <person name="Kotenko A.V."/>
            <person name="Peltek S.E."/>
        </authorList>
    </citation>
    <scope>NUCLEOTIDE SEQUENCE [LARGE SCALE GENOMIC DNA]</scope>
    <source>
        <strain evidence="3 4">H3</strain>
    </source>
</reference>
<keyword evidence="2" id="KW-0472">Membrane</keyword>
<dbReference type="Proteomes" id="UP000053331">
    <property type="component" value="Unassembled WGS sequence"/>
</dbReference>
<name>A0A081ETQ6_9EURY</name>
<dbReference type="AlphaFoldDB" id="A0A081ETQ6"/>
<accession>A0A081ETQ6</accession>
<evidence type="ECO:0000256" key="1">
    <source>
        <dbReference type="SAM" id="MobiDB-lite"/>
    </source>
</evidence>
<proteinExistence type="predicted"/>
<organism evidence="3 4">
    <name type="scientific">Halorubrum saccharovorum</name>
    <dbReference type="NCBI Taxonomy" id="2248"/>
    <lineage>
        <taxon>Archaea</taxon>
        <taxon>Methanobacteriati</taxon>
        <taxon>Methanobacteriota</taxon>
        <taxon>Stenosarchaea group</taxon>
        <taxon>Halobacteria</taxon>
        <taxon>Halobacteriales</taxon>
        <taxon>Haloferacaceae</taxon>
        <taxon>Halorubrum</taxon>
    </lineage>
</organism>
<comment type="caution">
    <text evidence="3">The sequence shown here is derived from an EMBL/GenBank/DDBJ whole genome shotgun (WGS) entry which is preliminary data.</text>
</comment>
<keyword evidence="2" id="KW-0812">Transmembrane</keyword>
<dbReference type="OrthoDB" id="269652at2157"/>
<gene>
    <name evidence="3" type="ORF">FK85_10015</name>
</gene>
<feature type="compositionally biased region" description="Low complexity" evidence="1">
    <location>
        <begin position="1"/>
        <end position="18"/>
    </location>
</feature>
<keyword evidence="4" id="KW-1185">Reference proteome</keyword>
<evidence type="ECO:0000313" key="3">
    <source>
        <dbReference type="EMBL" id="KDS90794.1"/>
    </source>
</evidence>
<sequence>MSDSSSPSDSAGSGAESPVVPDDHEALAAAVDRYHRVELAVSWALALLVAGAFLAVVAAVSFWPGVAVAAVLAIALRVPIYRRRGSVRLRTEVSPGAVVREFASSRPPILAFQWGVADEVRDTGGEDGTATDRPTGTRAIYEFSYLLGLRSAAIDLETDVRADATPTGDERGGSEGDTVATLSIDAAIGDSLWGSYTVTVQETDDGDGTIVDVELLPTRRFDLRRLSQGRVAERYYAETLAAQGYEVFDRTVSLTR</sequence>
<protein>
    <submittedName>
        <fullName evidence="3">Uncharacterized protein</fullName>
    </submittedName>
</protein>
<dbReference type="EMBL" id="JNFH02000049">
    <property type="protein sequence ID" value="KDS90794.1"/>
    <property type="molecule type" value="Genomic_DNA"/>
</dbReference>
<evidence type="ECO:0000313" key="4">
    <source>
        <dbReference type="Proteomes" id="UP000053331"/>
    </source>
</evidence>
<dbReference type="RefSeq" id="WP_050025605.1">
    <property type="nucleotide sequence ID" value="NZ_JNFH02000049.1"/>
</dbReference>
<feature type="transmembrane region" description="Helical" evidence="2">
    <location>
        <begin position="43"/>
        <end position="76"/>
    </location>
</feature>
<feature type="region of interest" description="Disordered" evidence="1">
    <location>
        <begin position="1"/>
        <end position="20"/>
    </location>
</feature>